<feature type="domain" description="LysM" evidence="8">
    <location>
        <begin position="437"/>
        <end position="484"/>
    </location>
</feature>
<dbReference type="EC" id="3.4.24.-" evidence="9"/>
<keyword evidence="7" id="KW-0732">Signal</keyword>
<evidence type="ECO:0000313" key="10">
    <source>
        <dbReference type="Proteomes" id="UP001206067"/>
    </source>
</evidence>
<evidence type="ECO:0000256" key="3">
    <source>
        <dbReference type="ARBA" id="ARBA00022723"/>
    </source>
</evidence>
<name>A0ABT1XS62_9SPHN</name>
<dbReference type="GO" id="GO:0008237">
    <property type="term" value="F:metallopeptidase activity"/>
    <property type="evidence" value="ECO:0007669"/>
    <property type="project" value="UniProtKB-KW"/>
</dbReference>
<evidence type="ECO:0000256" key="6">
    <source>
        <dbReference type="ARBA" id="ARBA00023049"/>
    </source>
</evidence>
<dbReference type="CDD" id="cd07324">
    <property type="entry name" value="M48C_Oma1-like"/>
    <property type="match status" value="1"/>
</dbReference>
<keyword evidence="2" id="KW-0645">Protease</keyword>
<dbReference type="EMBL" id="JANKHH010000004">
    <property type="protein sequence ID" value="MCR2834067.1"/>
    <property type="molecule type" value="Genomic_DNA"/>
</dbReference>
<keyword evidence="5" id="KW-0862">Zinc</keyword>
<feature type="chain" id="PRO_5046311512" evidence="7">
    <location>
        <begin position="24"/>
        <end position="489"/>
    </location>
</feature>
<accession>A0ABT1XS62</accession>
<gene>
    <name evidence="9" type="ORF">NSO95_08945</name>
</gene>
<evidence type="ECO:0000313" key="9">
    <source>
        <dbReference type="EMBL" id="MCR2834067.1"/>
    </source>
</evidence>
<evidence type="ECO:0000256" key="5">
    <source>
        <dbReference type="ARBA" id="ARBA00022833"/>
    </source>
</evidence>
<dbReference type="InterPro" id="IPR001915">
    <property type="entry name" value="Peptidase_M48"/>
</dbReference>
<proteinExistence type="predicted"/>
<keyword evidence="3" id="KW-0479">Metal-binding</keyword>
<feature type="signal peptide" evidence="7">
    <location>
        <begin position="1"/>
        <end position="23"/>
    </location>
</feature>
<dbReference type="Gene3D" id="3.30.2010.10">
    <property type="entry name" value="Metalloproteases ('zincins'), catalytic domain"/>
    <property type="match status" value="1"/>
</dbReference>
<evidence type="ECO:0000256" key="2">
    <source>
        <dbReference type="ARBA" id="ARBA00022670"/>
    </source>
</evidence>
<comment type="cofactor">
    <cofactor evidence="1">
        <name>Zn(2+)</name>
        <dbReference type="ChEBI" id="CHEBI:29105"/>
    </cofactor>
</comment>
<evidence type="ECO:0000259" key="8">
    <source>
        <dbReference type="PROSITE" id="PS51782"/>
    </source>
</evidence>
<dbReference type="RefSeq" id="WP_257595851.1">
    <property type="nucleotide sequence ID" value="NZ_JANKHH010000004.1"/>
</dbReference>
<dbReference type="PANTHER" id="PTHR22726">
    <property type="entry name" value="METALLOENDOPEPTIDASE OMA1"/>
    <property type="match status" value="1"/>
</dbReference>
<dbReference type="PANTHER" id="PTHR22726:SF1">
    <property type="entry name" value="METALLOENDOPEPTIDASE OMA1, MITOCHONDRIAL"/>
    <property type="match status" value="1"/>
</dbReference>
<keyword evidence="4 9" id="KW-0378">Hydrolase</keyword>
<evidence type="ECO:0000256" key="7">
    <source>
        <dbReference type="SAM" id="SignalP"/>
    </source>
</evidence>
<reference evidence="9 10" key="1">
    <citation type="submission" date="2022-08" db="EMBL/GenBank/DDBJ databases">
        <title>Polyphasic taxonomy analysis of Qipengyuania sp.RS5-5.</title>
        <authorList>
            <person name="Xamxidin M."/>
            <person name="Wu M."/>
        </authorList>
    </citation>
    <scope>NUCLEOTIDE SEQUENCE [LARGE SCALE GENOMIC DNA]</scope>
    <source>
        <strain evidence="9 10">RS5-5</strain>
    </source>
</reference>
<evidence type="ECO:0000256" key="4">
    <source>
        <dbReference type="ARBA" id="ARBA00022801"/>
    </source>
</evidence>
<dbReference type="Pfam" id="PF01435">
    <property type="entry name" value="Peptidase_M48"/>
    <property type="match status" value="1"/>
</dbReference>
<dbReference type="InterPro" id="IPR036779">
    <property type="entry name" value="LysM_dom_sf"/>
</dbReference>
<dbReference type="Proteomes" id="UP001206067">
    <property type="component" value="Unassembled WGS sequence"/>
</dbReference>
<dbReference type="InterPro" id="IPR018392">
    <property type="entry name" value="LysM"/>
</dbReference>
<keyword evidence="10" id="KW-1185">Reference proteome</keyword>
<dbReference type="InterPro" id="IPR051156">
    <property type="entry name" value="Mito/Outer_Membr_Metalloprot"/>
</dbReference>
<dbReference type="Pfam" id="PF01476">
    <property type="entry name" value="LysM"/>
    <property type="match status" value="1"/>
</dbReference>
<sequence length="489" mass="51459">MAKGKSRILGGVALATLALTGCAAGSIPGASTPITQSEAQQGAEYHPQLLAEFGGTYQGSQAAYIESVGKNIAVQSGLGNAREDFTVSVLNSPVNNAFAIPGGYIYTTRQLVALMNNEAELAGVLGHEVGHVAARHSQRRQSAAQQNTLIGAGLAILTGVLLGDSQVGNTLSRGFLQGSQLLTLRFSRTQELEADELGIQYLTGAGYDPRAMSTVLQSLASQNALDAQLQGAGNASIPEWASTHPDPQSRVQTALTKAGAGTGTLNRDVFLTRIDGILYGDDPAQGVIEGQQFIHPDLRLSFSVPQGFYMVNSPRAVSINGQSGKAQFSTGPYSGNLETYLRSVFTALGGQQQALAPSSIQRTTVNGIPAAYGTARVNNGSSQVDVTVFAYEFGNSQAFHFATIVPAGQSGTFNAMFNSVRRISTSEAAAIKPRYIDVVTVARGDTVQSLANRMAYDSGKVERFRVLNALGPNDTLQAGQKVKLVVRSR</sequence>
<keyword evidence="6 9" id="KW-0482">Metalloprotease</keyword>
<protein>
    <submittedName>
        <fullName evidence="9">M48 family metalloprotease</fullName>
        <ecNumber evidence="9">3.4.24.-</ecNumber>
    </submittedName>
</protein>
<comment type="caution">
    <text evidence="9">The sequence shown here is derived from an EMBL/GenBank/DDBJ whole genome shotgun (WGS) entry which is preliminary data.</text>
</comment>
<dbReference type="PROSITE" id="PS51257">
    <property type="entry name" value="PROKAR_LIPOPROTEIN"/>
    <property type="match status" value="1"/>
</dbReference>
<evidence type="ECO:0000256" key="1">
    <source>
        <dbReference type="ARBA" id="ARBA00001947"/>
    </source>
</evidence>
<dbReference type="Gene3D" id="3.10.350.10">
    <property type="entry name" value="LysM domain"/>
    <property type="match status" value="1"/>
</dbReference>
<organism evidence="9 10">
    <name type="scientific">Parerythrobacter lacustris</name>
    <dbReference type="NCBI Taxonomy" id="2969984"/>
    <lineage>
        <taxon>Bacteria</taxon>
        <taxon>Pseudomonadati</taxon>
        <taxon>Pseudomonadota</taxon>
        <taxon>Alphaproteobacteria</taxon>
        <taxon>Sphingomonadales</taxon>
        <taxon>Erythrobacteraceae</taxon>
        <taxon>Parerythrobacter</taxon>
    </lineage>
</organism>
<dbReference type="PROSITE" id="PS51782">
    <property type="entry name" value="LYSM"/>
    <property type="match status" value="1"/>
</dbReference>